<evidence type="ECO:0000313" key="2">
    <source>
        <dbReference type="Proteomes" id="UP001630127"/>
    </source>
</evidence>
<dbReference type="Proteomes" id="UP001630127">
    <property type="component" value="Unassembled WGS sequence"/>
</dbReference>
<gene>
    <name evidence="1" type="ORF">ACH5RR_008540</name>
</gene>
<sequence length="109" mass="11824">MSGRIITLILKRFEVSLNPKSAKGAATLNDCICAATLKKQNMDVVDRHWTYYLSGMKSVILPGRFVPKFIHDNSGIVNIQAGQNAEKNEQAEAIAASNDNVQSTVASMG</sequence>
<organism evidence="1 2">
    <name type="scientific">Cinchona calisaya</name>
    <dbReference type="NCBI Taxonomy" id="153742"/>
    <lineage>
        <taxon>Eukaryota</taxon>
        <taxon>Viridiplantae</taxon>
        <taxon>Streptophyta</taxon>
        <taxon>Embryophyta</taxon>
        <taxon>Tracheophyta</taxon>
        <taxon>Spermatophyta</taxon>
        <taxon>Magnoliopsida</taxon>
        <taxon>eudicotyledons</taxon>
        <taxon>Gunneridae</taxon>
        <taxon>Pentapetalae</taxon>
        <taxon>asterids</taxon>
        <taxon>lamiids</taxon>
        <taxon>Gentianales</taxon>
        <taxon>Rubiaceae</taxon>
        <taxon>Cinchonoideae</taxon>
        <taxon>Cinchoneae</taxon>
        <taxon>Cinchona</taxon>
    </lineage>
</organism>
<comment type="caution">
    <text evidence="1">The sequence shown here is derived from an EMBL/GenBank/DDBJ whole genome shotgun (WGS) entry which is preliminary data.</text>
</comment>
<reference evidence="1 2" key="1">
    <citation type="submission" date="2024-11" db="EMBL/GenBank/DDBJ databases">
        <title>A near-complete genome assembly of Cinchona calisaya.</title>
        <authorList>
            <person name="Lian D.C."/>
            <person name="Zhao X.W."/>
            <person name="Wei L."/>
        </authorList>
    </citation>
    <scope>NUCLEOTIDE SEQUENCE [LARGE SCALE GENOMIC DNA]</scope>
    <source>
        <tissue evidence="1">Nenye</tissue>
    </source>
</reference>
<keyword evidence="2" id="KW-1185">Reference proteome</keyword>
<evidence type="ECO:0000313" key="1">
    <source>
        <dbReference type="EMBL" id="KAL3529218.1"/>
    </source>
</evidence>
<proteinExistence type="predicted"/>
<dbReference type="EMBL" id="JBJUIK010000004">
    <property type="protein sequence ID" value="KAL3529218.1"/>
    <property type="molecule type" value="Genomic_DNA"/>
</dbReference>
<dbReference type="AlphaFoldDB" id="A0ABD3AHD4"/>
<accession>A0ABD3AHD4</accession>
<name>A0ABD3AHD4_9GENT</name>
<protein>
    <submittedName>
        <fullName evidence="1">Uncharacterized protein</fullName>
    </submittedName>
</protein>